<dbReference type="InterPro" id="IPR001245">
    <property type="entry name" value="Ser-Thr/Tyr_kinase_cat_dom"/>
</dbReference>
<dbReference type="PANTHER" id="PTHR24416">
    <property type="entry name" value="TYROSINE-PROTEIN KINASE RECEPTOR"/>
    <property type="match status" value="1"/>
</dbReference>
<dbReference type="Proteomes" id="UP001249851">
    <property type="component" value="Unassembled WGS sequence"/>
</dbReference>
<feature type="domain" description="Protein kinase" evidence="2">
    <location>
        <begin position="342"/>
        <end position="749"/>
    </location>
</feature>
<dbReference type="AlphaFoldDB" id="A0AAD9Q8H5"/>
<organism evidence="3 4">
    <name type="scientific">Acropora cervicornis</name>
    <name type="common">Staghorn coral</name>
    <dbReference type="NCBI Taxonomy" id="6130"/>
    <lineage>
        <taxon>Eukaryota</taxon>
        <taxon>Metazoa</taxon>
        <taxon>Cnidaria</taxon>
        <taxon>Anthozoa</taxon>
        <taxon>Hexacorallia</taxon>
        <taxon>Scleractinia</taxon>
        <taxon>Astrocoeniina</taxon>
        <taxon>Acroporidae</taxon>
        <taxon>Acropora</taxon>
    </lineage>
</organism>
<dbReference type="PANTHER" id="PTHR24416:SF600">
    <property type="entry name" value="PDGF- AND VEGF-RECEPTOR RELATED, ISOFORM J"/>
    <property type="match status" value="1"/>
</dbReference>
<accession>A0AAD9Q8H5</accession>
<comment type="caution">
    <text evidence="3">The sequence shown here is derived from an EMBL/GenBank/DDBJ whole genome shotgun (WGS) entry which is preliminary data.</text>
</comment>
<dbReference type="GO" id="GO:0007169">
    <property type="term" value="P:cell surface receptor protein tyrosine kinase signaling pathway"/>
    <property type="evidence" value="ECO:0007669"/>
    <property type="project" value="TreeGrafter"/>
</dbReference>
<dbReference type="GO" id="GO:0005524">
    <property type="term" value="F:ATP binding"/>
    <property type="evidence" value="ECO:0007669"/>
    <property type="project" value="InterPro"/>
</dbReference>
<gene>
    <name evidence="3" type="ORF">P5673_021228</name>
</gene>
<keyword evidence="3" id="KW-0675">Receptor</keyword>
<dbReference type="GO" id="GO:0004714">
    <property type="term" value="F:transmembrane receptor protein tyrosine kinase activity"/>
    <property type="evidence" value="ECO:0007669"/>
    <property type="project" value="TreeGrafter"/>
</dbReference>
<reference evidence="3" key="2">
    <citation type="journal article" date="2023" name="Science">
        <title>Genomic signatures of disease resistance in endangered staghorn corals.</title>
        <authorList>
            <person name="Vollmer S.V."/>
            <person name="Selwyn J.D."/>
            <person name="Despard B.A."/>
            <person name="Roesel C.L."/>
        </authorList>
    </citation>
    <scope>NUCLEOTIDE SEQUENCE</scope>
    <source>
        <strain evidence="3">K2</strain>
    </source>
</reference>
<evidence type="ECO:0000259" key="2">
    <source>
        <dbReference type="PROSITE" id="PS50011"/>
    </source>
</evidence>
<keyword evidence="4" id="KW-1185">Reference proteome</keyword>
<reference evidence="3" key="1">
    <citation type="journal article" date="2023" name="G3 (Bethesda)">
        <title>Whole genome assembly and annotation of the endangered Caribbean coral Acropora cervicornis.</title>
        <authorList>
            <person name="Selwyn J.D."/>
            <person name="Vollmer S.V."/>
        </authorList>
    </citation>
    <scope>NUCLEOTIDE SEQUENCE</scope>
    <source>
        <strain evidence="3">K2</strain>
    </source>
</reference>
<feature type="compositionally biased region" description="Low complexity" evidence="1">
    <location>
        <begin position="16"/>
        <end position="31"/>
    </location>
</feature>
<dbReference type="EMBL" id="JARQWQ010000054">
    <property type="protein sequence ID" value="KAK2556677.1"/>
    <property type="molecule type" value="Genomic_DNA"/>
</dbReference>
<evidence type="ECO:0000256" key="1">
    <source>
        <dbReference type="SAM" id="MobiDB-lite"/>
    </source>
</evidence>
<dbReference type="GO" id="GO:0043235">
    <property type="term" value="C:receptor complex"/>
    <property type="evidence" value="ECO:0007669"/>
    <property type="project" value="TreeGrafter"/>
</dbReference>
<protein>
    <submittedName>
        <fullName evidence="3">Ephrin type-A receptor 4a</fullName>
    </submittedName>
</protein>
<name>A0AAD9Q8H5_ACRCE</name>
<dbReference type="SUPFAM" id="SSF56112">
    <property type="entry name" value="Protein kinase-like (PK-like)"/>
    <property type="match status" value="2"/>
</dbReference>
<dbReference type="Gene3D" id="1.10.510.10">
    <property type="entry name" value="Transferase(Phosphotransferase) domain 1"/>
    <property type="match status" value="1"/>
</dbReference>
<dbReference type="PROSITE" id="PS50011">
    <property type="entry name" value="PROTEIN_KINASE_DOM"/>
    <property type="match status" value="1"/>
</dbReference>
<sequence length="912" mass="106457">MIRSIETLSSIDYSLESSADTSDSLSSSEFSHSGEDRQDNELPPQDTRTQWEVGWEDCQWTIVSFFRNPQRFIQKMETAANLCRERREQFILLEVLPHLEKSWGKCSESNKGIYKQLAMLSHSVSCGQVVRHSLGLLLHLICRDNFEKEKGHGSLLKLEEIMRLSIFTPQGVFRRDKQSETTLELFVYNRILLLLLRSVILQGGLLVVDLENDWKKVVEELRRHQRIVKNRKKDTLRYSIELIRALLSNSFLIENREISPKAERMKKFLEECQAFCGNPNKESKDLKILQTLREKKKTLEWDELHFILYHLHGKVHSERPTPQMETERRAMSLIGLIIESYLDADELRQQAALGLIYLLRDKKLQKKPECRAIVEQWSSQLLFSIDPEIRKIMIHFLSHNQREASALPVERYSEHLSSIYGTQTLEINGAIISQNQNCVIVRGMFQQRKVVVKMLNVMKNHLLGEDPKFEARRRLMNEAHNLRRMSVSSHPNFPVLLGFDTKSMPYHIITAFECWGNFRKFLQQRRDMESRDQTVCLLKMLEGVICALLHLGTMKLVHCCVNAENILVGDNFVCKLSGLHFLRHHTQELTKQELKYDDYCSLETAQYAAKSTDMDLPVRWQAPETLVHHHFSTASDVYSFGVLVYEVLTYGCTPYRNVLKDEEVLKRTTEKHDLIHRPSNLIYVILDICGPSILSSAEKSDDQQHGQYEDVLEDFFQTHHQGKMEIWERLSPQDIQHVKELRCLKDPHLVPIFKAGLRRSFHWICNKEHIVMFLSQIASACHYLHSKHIVHGNLRAVFVYVESPNKVTFRLYIDWIRQYLKKMLSFTRQNMTKISLNHQFERKFMEGNFLASKYTGILIVSQEFQSDEFFFLADKVQVGRLGRSKSLSMSRYEVTSTSCVVKAAMPEDASRW</sequence>
<dbReference type="InterPro" id="IPR011009">
    <property type="entry name" value="Kinase-like_dom_sf"/>
</dbReference>
<dbReference type="InterPro" id="IPR000719">
    <property type="entry name" value="Prot_kinase_dom"/>
</dbReference>
<evidence type="ECO:0000313" key="4">
    <source>
        <dbReference type="Proteomes" id="UP001249851"/>
    </source>
</evidence>
<proteinExistence type="predicted"/>
<feature type="region of interest" description="Disordered" evidence="1">
    <location>
        <begin position="16"/>
        <end position="47"/>
    </location>
</feature>
<dbReference type="InterPro" id="IPR050122">
    <property type="entry name" value="RTK"/>
</dbReference>
<evidence type="ECO:0000313" key="3">
    <source>
        <dbReference type="EMBL" id="KAK2556677.1"/>
    </source>
</evidence>
<dbReference type="GO" id="GO:0005886">
    <property type="term" value="C:plasma membrane"/>
    <property type="evidence" value="ECO:0007669"/>
    <property type="project" value="TreeGrafter"/>
</dbReference>
<dbReference type="Pfam" id="PF07714">
    <property type="entry name" value="PK_Tyr_Ser-Thr"/>
    <property type="match status" value="1"/>
</dbReference>